<reference evidence="1" key="2">
    <citation type="submission" date="2018-08" db="UniProtKB">
        <authorList>
            <consortium name="EnsemblPlants"/>
        </authorList>
    </citation>
    <scope>IDENTIFICATION</scope>
    <source>
        <strain evidence="1">Yugu1</strain>
    </source>
</reference>
<protein>
    <submittedName>
        <fullName evidence="1">Uncharacterized protein</fullName>
    </submittedName>
</protein>
<dbReference type="Gramene" id="KQK88504">
    <property type="protein sequence ID" value="KQK88504"/>
    <property type="gene ID" value="SETIT_040743mg"/>
</dbReference>
<accession>K4AP95</accession>
<name>K4AP95_SETIT</name>
<proteinExistence type="predicted"/>
<sequence length="34" mass="3767">MTPHLVGTCLRFYHQPSCGAAQEPPDFSSCCRAR</sequence>
<dbReference type="EnsemblPlants" id="KQK88504">
    <property type="protein sequence ID" value="KQK88504"/>
    <property type="gene ID" value="SETIT_040743mg"/>
</dbReference>
<organism evidence="1 2">
    <name type="scientific">Setaria italica</name>
    <name type="common">Foxtail millet</name>
    <name type="synonym">Panicum italicum</name>
    <dbReference type="NCBI Taxonomy" id="4555"/>
    <lineage>
        <taxon>Eukaryota</taxon>
        <taxon>Viridiplantae</taxon>
        <taxon>Streptophyta</taxon>
        <taxon>Embryophyta</taxon>
        <taxon>Tracheophyta</taxon>
        <taxon>Spermatophyta</taxon>
        <taxon>Magnoliopsida</taxon>
        <taxon>Liliopsida</taxon>
        <taxon>Poales</taxon>
        <taxon>Poaceae</taxon>
        <taxon>PACMAD clade</taxon>
        <taxon>Panicoideae</taxon>
        <taxon>Panicodae</taxon>
        <taxon>Paniceae</taxon>
        <taxon>Cenchrinae</taxon>
        <taxon>Setaria</taxon>
    </lineage>
</organism>
<dbReference type="AlphaFoldDB" id="K4AP95"/>
<reference evidence="2" key="1">
    <citation type="journal article" date="2012" name="Nat. Biotechnol.">
        <title>Reference genome sequence of the model plant Setaria.</title>
        <authorList>
            <person name="Bennetzen J.L."/>
            <person name="Schmutz J."/>
            <person name="Wang H."/>
            <person name="Percifield R."/>
            <person name="Hawkins J."/>
            <person name="Pontaroli A.C."/>
            <person name="Estep M."/>
            <person name="Feng L."/>
            <person name="Vaughn J.N."/>
            <person name="Grimwood J."/>
            <person name="Jenkins J."/>
            <person name="Barry K."/>
            <person name="Lindquist E."/>
            <person name="Hellsten U."/>
            <person name="Deshpande S."/>
            <person name="Wang X."/>
            <person name="Wu X."/>
            <person name="Mitros T."/>
            <person name="Triplett J."/>
            <person name="Yang X."/>
            <person name="Ye C.Y."/>
            <person name="Mauro-Herrera M."/>
            <person name="Wang L."/>
            <person name="Li P."/>
            <person name="Sharma M."/>
            <person name="Sharma R."/>
            <person name="Ronald P.C."/>
            <person name="Panaud O."/>
            <person name="Kellogg E.A."/>
            <person name="Brutnell T.P."/>
            <person name="Doust A.N."/>
            <person name="Tuskan G.A."/>
            <person name="Rokhsar D."/>
            <person name="Devos K.M."/>
        </authorList>
    </citation>
    <scope>NUCLEOTIDE SEQUENCE [LARGE SCALE GENOMIC DNA]</scope>
    <source>
        <strain evidence="2">cv. Yugu1</strain>
    </source>
</reference>
<evidence type="ECO:0000313" key="2">
    <source>
        <dbReference type="Proteomes" id="UP000004995"/>
    </source>
</evidence>
<dbReference type="HOGENOM" id="CLU_3377976_0_0_1"/>
<dbReference type="Proteomes" id="UP000004995">
    <property type="component" value="Unassembled WGS sequence"/>
</dbReference>
<evidence type="ECO:0000313" key="1">
    <source>
        <dbReference type="EnsemblPlants" id="KQK88504"/>
    </source>
</evidence>
<keyword evidence="2" id="KW-1185">Reference proteome</keyword>
<dbReference type="InParanoid" id="K4AP95"/>
<dbReference type="EMBL" id="AGNK02005546">
    <property type="status" value="NOT_ANNOTATED_CDS"/>
    <property type="molecule type" value="Genomic_DNA"/>
</dbReference>